<dbReference type="GO" id="GO:0006915">
    <property type="term" value="P:apoptotic process"/>
    <property type="evidence" value="ECO:0007669"/>
    <property type="project" value="UniProtKB-KW"/>
</dbReference>
<feature type="domain" description="TNFR-Cys" evidence="16">
    <location>
        <begin position="98"/>
        <end position="140"/>
    </location>
</feature>
<dbReference type="SMART" id="SM00005">
    <property type="entry name" value="DEATH"/>
    <property type="match status" value="1"/>
</dbReference>
<keyword evidence="5 14" id="KW-0732">Signal</keyword>
<reference evidence="17" key="2">
    <citation type="submission" date="2025-08" db="UniProtKB">
        <authorList>
            <consortium name="Ensembl"/>
        </authorList>
    </citation>
    <scope>IDENTIFICATION</scope>
</reference>
<feature type="domain" description="TNFR-Cys" evidence="16">
    <location>
        <begin position="58"/>
        <end position="97"/>
    </location>
</feature>
<keyword evidence="3 13" id="KW-0812">Transmembrane</keyword>
<dbReference type="GeneTree" id="ENSGT00940000165573"/>
<feature type="repeat" description="TNFR-Cys" evidence="11">
    <location>
        <begin position="58"/>
        <end position="97"/>
    </location>
</feature>
<dbReference type="CTD" id="67169"/>
<dbReference type="HOGENOM" id="CLU_052667_0_1_1"/>
<dbReference type="GO" id="GO:0005886">
    <property type="term" value="C:plasma membrane"/>
    <property type="evidence" value="ECO:0000318"/>
    <property type="project" value="GO_Central"/>
</dbReference>
<comment type="subcellular location">
    <subcellularLocation>
        <location evidence="1">Cell membrane</location>
        <topology evidence="1">Single-pass membrane protein</topology>
    </subcellularLocation>
</comment>
<dbReference type="Gene3D" id="1.10.533.10">
    <property type="entry name" value="Death Domain, Fas"/>
    <property type="match status" value="1"/>
</dbReference>
<keyword evidence="7 13" id="KW-1133">Transmembrane helix</keyword>
<feature type="compositionally biased region" description="Basic and acidic residues" evidence="12">
    <location>
        <begin position="297"/>
        <end position="313"/>
    </location>
</feature>
<evidence type="ECO:0000259" key="15">
    <source>
        <dbReference type="PROSITE" id="PS50017"/>
    </source>
</evidence>
<dbReference type="PROSITE" id="PS50017">
    <property type="entry name" value="DEATH_DOMAIN"/>
    <property type="match status" value="1"/>
</dbReference>
<dbReference type="AlphaFoldDB" id="W5MEG8"/>
<dbReference type="Bgee" id="ENSLOCG00000005615">
    <property type="expression patterns" value="Expressed in zone of skin and 10 other cell types or tissues"/>
</dbReference>
<feature type="disulfide bond" evidence="11">
    <location>
        <begin position="143"/>
        <end position="158"/>
    </location>
</feature>
<dbReference type="InterPro" id="IPR011029">
    <property type="entry name" value="DEATH-like_dom_sf"/>
</dbReference>
<dbReference type="FunFam" id="1.10.533.10:FF:000096">
    <property type="entry name" value="Neurotrophin receptor associated death domain"/>
    <property type="match status" value="1"/>
</dbReference>
<organism evidence="17 18">
    <name type="scientific">Lepisosteus oculatus</name>
    <name type="common">Spotted gar</name>
    <dbReference type="NCBI Taxonomy" id="7918"/>
    <lineage>
        <taxon>Eukaryota</taxon>
        <taxon>Metazoa</taxon>
        <taxon>Chordata</taxon>
        <taxon>Craniata</taxon>
        <taxon>Vertebrata</taxon>
        <taxon>Euteleostomi</taxon>
        <taxon>Actinopterygii</taxon>
        <taxon>Neopterygii</taxon>
        <taxon>Holostei</taxon>
        <taxon>Semionotiformes</taxon>
        <taxon>Lepisosteidae</taxon>
        <taxon>Lepisosteus</taxon>
    </lineage>
</organism>
<name>W5MEG8_LEPOC</name>
<evidence type="ECO:0000256" key="5">
    <source>
        <dbReference type="ARBA" id="ARBA00022729"/>
    </source>
</evidence>
<evidence type="ECO:0000256" key="8">
    <source>
        <dbReference type="ARBA" id="ARBA00023136"/>
    </source>
</evidence>
<protein>
    <submittedName>
        <fullName evidence="17">Neurotrophin receptor associated death domain</fullName>
    </submittedName>
</protein>
<dbReference type="OrthoDB" id="10061577at2759"/>
<dbReference type="OMA" id="CKQKHQL"/>
<keyword evidence="2" id="KW-1003">Cell membrane</keyword>
<dbReference type="GO" id="GO:0005035">
    <property type="term" value="F:death receptor activity"/>
    <property type="evidence" value="ECO:0000318"/>
    <property type="project" value="GO_Central"/>
</dbReference>
<keyword evidence="18" id="KW-1185">Reference proteome</keyword>
<evidence type="ECO:0000256" key="10">
    <source>
        <dbReference type="ARBA" id="ARBA00023180"/>
    </source>
</evidence>
<dbReference type="InterPro" id="IPR052302">
    <property type="entry name" value="Neurotrophin_rcpt-DD"/>
</dbReference>
<feature type="domain" description="TNFR-Cys" evidence="16">
    <location>
        <begin position="142"/>
        <end position="182"/>
    </location>
</feature>
<dbReference type="STRING" id="7918.ENSLOCP00000006777"/>
<dbReference type="PANTHER" id="PTHR46605:SF1">
    <property type="entry name" value="DEATH DOMAIN-CONTAINING MEMBRANE PROTEIN NRADD"/>
    <property type="match status" value="1"/>
</dbReference>
<dbReference type="EMBL" id="AHAT01022101">
    <property type="status" value="NOT_ANNOTATED_CDS"/>
    <property type="molecule type" value="Genomic_DNA"/>
</dbReference>
<keyword evidence="4" id="KW-0053">Apoptosis</keyword>
<proteinExistence type="predicted"/>
<dbReference type="KEGG" id="loc:102692225"/>
<dbReference type="InParanoid" id="W5MEG8"/>
<keyword evidence="8 13" id="KW-0472">Membrane</keyword>
<dbReference type="RefSeq" id="XP_006635807.1">
    <property type="nucleotide sequence ID" value="XM_006635744.3"/>
</dbReference>
<dbReference type="GO" id="GO:0090090">
    <property type="term" value="P:negative regulation of canonical Wnt signaling pathway"/>
    <property type="evidence" value="ECO:0007669"/>
    <property type="project" value="Ensembl"/>
</dbReference>
<feature type="repeat" description="TNFR-Cys" evidence="11">
    <location>
        <begin position="98"/>
        <end position="140"/>
    </location>
</feature>
<feature type="disulfide bond" evidence="11">
    <location>
        <begin position="164"/>
        <end position="182"/>
    </location>
</feature>
<dbReference type="GO" id="GO:0007266">
    <property type="term" value="P:Rho protein signal transduction"/>
    <property type="evidence" value="ECO:0000318"/>
    <property type="project" value="GO_Central"/>
</dbReference>
<dbReference type="GO" id="GO:0048406">
    <property type="term" value="F:nerve growth factor binding"/>
    <property type="evidence" value="ECO:0000318"/>
    <property type="project" value="GO_Central"/>
</dbReference>
<dbReference type="PROSITE" id="PS50050">
    <property type="entry name" value="TNFR_NGFR_2"/>
    <property type="match status" value="3"/>
</dbReference>
<dbReference type="Ensembl" id="ENSLOCT00000006785.1">
    <property type="protein sequence ID" value="ENSLOCP00000006777.1"/>
    <property type="gene ID" value="ENSLOCG00000005615.1"/>
</dbReference>
<keyword evidence="10" id="KW-0325">Glycoprotein</keyword>
<evidence type="ECO:0000256" key="1">
    <source>
        <dbReference type="ARBA" id="ARBA00004162"/>
    </source>
</evidence>
<evidence type="ECO:0000256" key="11">
    <source>
        <dbReference type="PROSITE-ProRule" id="PRU00206"/>
    </source>
</evidence>
<evidence type="ECO:0000256" key="9">
    <source>
        <dbReference type="ARBA" id="ARBA00023157"/>
    </source>
</evidence>
<sequence length="409" mass="43377">MAVERAVLRAWTLVLLQVALGDACASGRFTVTGECCDLCPPGFGVAVECGRENTKCQPCQDGVSFSVSGSAPCQPCSRCPDGIPKIGGCSAARDTQCDCGDGFYLLGQGNHSTGLCAPCRVCRKGQGVVQACGPLGDTRCQACGSGSFSEEHSSTEPCRPCRVCLDSEVEIQACLPHSDTLCMDKNLQILTRPDSDSAQESPRRQAPEGEGDEEGSSPPPGSPKFTPQEEGGNNIIPVYVSILSAVVLGLLLYVAYKCWSSCKQKRALAKARGGELSGVPEGEKLHSDSGVFLDTHSLQDNHPGKGGLRDSKQDSRLYLNLSPQRQEEVETLLQEAGGKGWRHLAAQLEYEQDRIDTFGRGEDPVHTLLSDWAGQEGSTVAALCSALERIDRSDVAGALSRPAQASSVV</sequence>
<dbReference type="CDD" id="cd13416">
    <property type="entry name" value="TNFRSF16"/>
    <property type="match status" value="1"/>
</dbReference>
<keyword evidence="6" id="KW-0677">Repeat</keyword>
<feature type="chain" id="PRO_5004868034" evidence="14">
    <location>
        <begin position="22"/>
        <end position="409"/>
    </location>
</feature>
<feature type="disulfide bond" evidence="11">
    <location>
        <begin position="119"/>
        <end position="132"/>
    </location>
</feature>
<dbReference type="InterPro" id="IPR001368">
    <property type="entry name" value="TNFR/NGFR_Cys_rich_reg"/>
</dbReference>
<comment type="caution">
    <text evidence="11">Lacks conserved residue(s) required for the propagation of feature annotation.</text>
</comment>
<dbReference type="InterPro" id="IPR022325">
    <property type="entry name" value="TNFR_16"/>
</dbReference>
<evidence type="ECO:0000256" key="13">
    <source>
        <dbReference type="SAM" id="Phobius"/>
    </source>
</evidence>
<evidence type="ECO:0000256" key="14">
    <source>
        <dbReference type="SAM" id="SignalP"/>
    </source>
</evidence>
<dbReference type="SUPFAM" id="SSF47986">
    <property type="entry name" value="DEATH domain"/>
    <property type="match status" value="1"/>
</dbReference>
<dbReference type="PANTHER" id="PTHR46605">
    <property type="entry name" value="TUMOR NECROSIS FACTOR RECEPTOR"/>
    <property type="match status" value="1"/>
</dbReference>
<feature type="region of interest" description="Disordered" evidence="12">
    <location>
        <begin position="192"/>
        <end position="230"/>
    </location>
</feature>
<dbReference type="FunFam" id="2.10.50.10:FF:000076">
    <property type="entry name" value="Neurotrophin receptor associated death domain"/>
    <property type="match status" value="1"/>
</dbReference>
<accession>W5MEG8</accession>
<dbReference type="FunCoup" id="W5MEG8">
    <property type="interactions" value="142"/>
</dbReference>
<evidence type="ECO:0000313" key="17">
    <source>
        <dbReference type="Ensembl" id="ENSLOCP00000006777.1"/>
    </source>
</evidence>
<evidence type="ECO:0000256" key="7">
    <source>
        <dbReference type="ARBA" id="ARBA00022989"/>
    </source>
</evidence>
<evidence type="ECO:0000259" key="16">
    <source>
        <dbReference type="PROSITE" id="PS50050"/>
    </source>
</evidence>
<evidence type="ECO:0000256" key="2">
    <source>
        <dbReference type="ARBA" id="ARBA00022475"/>
    </source>
</evidence>
<evidence type="ECO:0000256" key="3">
    <source>
        <dbReference type="ARBA" id="ARBA00022692"/>
    </source>
</evidence>
<dbReference type="GO" id="GO:0015026">
    <property type="term" value="F:coreceptor activity"/>
    <property type="evidence" value="ECO:0000318"/>
    <property type="project" value="GO_Central"/>
</dbReference>
<dbReference type="Pfam" id="PF18422">
    <property type="entry name" value="TNFR_16_TM"/>
    <property type="match status" value="1"/>
</dbReference>
<dbReference type="InterPro" id="IPR000488">
    <property type="entry name" value="Death_dom"/>
</dbReference>
<dbReference type="Pfam" id="PF00531">
    <property type="entry name" value="Death"/>
    <property type="match status" value="1"/>
</dbReference>
<reference evidence="18" key="1">
    <citation type="submission" date="2011-12" db="EMBL/GenBank/DDBJ databases">
        <title>The Draft Genome of Lepisosteus oculatus.</title>
        <authorList>
            <consortium name="The Broad Institute Genome Assembly &amp; Analysis Group"/>
            <consortium name="Computational R&amp;D Group"/>
            <consortium name="and Sequencing Platform"/>
            <person name="Di Palma F."/>
            <person name="Alfoldi J."/>
            <person name="Johnson J."/>
            <person name="Berlin A."/>
            <person name="Gnerre S."/>
            <person name="Jaffe D."/>
            <person name="MacCallum I."/>
            <person name="Young S."/>
            <person name="Walker B.J."/>
            <person name="Lander E.S."/>
            <person name="Lindblad-Toh K."/>
        </authorList>
    </citation>
    <scope>NUCLEOTIDE SEQUENCE [LARGE SCALE GENOMIC DNA]</scope>
</reference>
<feature type="disulfide bond" evidence="11">
    <location>
        <begin position="76"/>
        <end position="89"/>
    </location>
</feature>
<dbReference type="Proteomes" id="UP000018468">
    <property type="component" value="Linkage group LG11"/>
</dbReference>
<feature type="disulfide bond" evidence="11">
    <location>
        <begin position="161"/>
        <end position="174"/>
    </location>
</feature>
<evidence type="ECO:0000256" key="12">
    <source>
        <dbReference type="SAM" id="MobiDB-lite"/>
    </source>
</evidence>
<dbReference type="SMART" id="SM00208">
    <property type="entry name" value="TNFR"/>
    <property type="match status" value="4"/>
</dbReference>
<keyword evidence="9 11" id="KW-1015">Disulfide bond</keyword>
<dbReference type="eggNOG" id="ENOG502QRGT">
    <property type="taxonomic scope" value="Eukaryota"/>
</dbReference>
<evidence type="ECO:0000313" key="18">
    <source>
        <dbReference type="Proteomes" id="UP000018468"/>
    </source>
</evidence>
<dbReference type="InterPro" id="IPR034046">
    <property type="entry name" value="TNFRSF16_N"/>
</dbReference>
<dbReference type="Gene3D" id="2.10.50.10">
    <property type="entry name" value="Tumor Necrosis Factor Receptor, subunit A, domain 2"/>
    <property type="match status" value="3"/>
</dbReference>
<dbReference type="GO" id="GO:0009986">
    <property type="term" value="C:cell surface"/>
    <property type="evidence" value="ECO:0000318"/>
    <property type="project" value="GO_Central"/>
</dbReference>
<dbReference type="PROSITE" id="PS00652">
    <property type="entry name" value="TNFR_NGFR_1"/>
    <property type="match status" value="1"/>
</dbReference>
<dbReference type="SUPFAM" id="SSF57586">
    <property type="entry name" value="TNF receptor-like"/>
    <property type="match status" value="2"/>
</dbReference>
<feature type="disulfide bond" evidence="11">
    <location>
        <begin position="122"/>
        <end position="140"/>
    </location>
</feature>
<dbReference type="PRINTS" id="PR01966">
    <property type="entry name" value="TNFACTORR16"/>
</dbReference>
<feature type="disulfide bond" evidence="11">
    <location>
        <begin position="79"/>
        <end position="97"/>
    </location>
</feature>
<feature type="region of interest" description="Disordered" evidence="12">
    <location>
        <begin position="294"/>
        <end position="313"/>
    </location>
</feature>
<dbReference type="Gene3D" id="6.10.250.1780">
    <property type="match status" value="1"/>
</dbReference>
<dbReference type="CDD" id="cd08311">
    <property type="entry name" value="Death_p75NR"/>
    <property type="match status" value="1"/>
</dbReference>
<dbReference type="Pfam" id="PF00020">
    <property type="entry name" value="TNFR_c6"/>
    <property type="match status" value="3"/>
</dbReference>
<feature type="signal peptide" evidence="14">
    <location>
        <begin position="1"/>
        <end position="21"/>
    </location>
</feature>
<evidence type="ECO:0000256" key="4">
    <source>
        <dbReference type="ARBA" id="ARBA00022703"/>
    </source>
</evidence>
<dbReference type="InterPro" id="IPR041448">
    <property type="entry name" value="TNFR16_TM"/>
</dbReference>
<dbReference type="GeneID" id="102692225"/>
<reference evidence="17" key="3">
    <citation type="submission" date="2025-09" db="UniProtKB">
        <authorList>
            <consortium name="Ensembl"/>
        </authorList>
    </citation>
    <scope>IDENTIFICATION</scope>
</reference>
<dbReference type="FunFam" id="2.10.50.10:FF:000075">
    <property type="entry name" value="Neurotrophin receptor associated death domain"/>
    <property type="match status" value="1"/>
</dbReference>
<feature type="repeat" description="TNFR-Cys" evidence="11">
    <location>
        <begin position="142"/>
        <end position="182"/>
    </location>
</feature>
<evidence type="ECO:0000256" key="6">
    <source>
        <dbReference type="ARBA" id="ARBA00022737"/>
    </source>
</evidence>
<feature type="transmembrane region" description="Helical" evidence="13">
    <location>
        <begin position="236"/>
        <end position="256"/>
    </location>
</feature>
<feature type="domain" description="Death" evidence="15">
    <location>
        <begin position="326"/>
        <end position="403"/>
    </location>
</feature>